<dbReference type="Proteomes" id="UP000726737">
    <property type="component" value="Unassembled WGS sequence"/>
</dbReference>
<evidence type="ECO:0000256" key="3">
    <source>
        <dbReference type="ARBA" id="ARBA00022729"/>
    </source>
</evidence>
<reference evidence="10" key="1">
    <citation type="journal article" date="2020" name="Fungal Divers.">
        <title>Resolving the Mortierellaceae phylogeny through synthesis of multi-gene phylogenetics and phylogenomics.</title>
        <authorList>
            <person name="Vandepol N."/>
            <person name="Liber J."/>
            <person name="Desiro A."/>
            <person name="Na H."/>
            <person name="Kennedy M."/>
            <person name="Barry K."/>
            <person name="Grigoriev I.V."/>
            <person name="Miller A.N."/>
            <person name="O'Donnell K."/>
            <person name="Stajich J.E."/>
            <person name="Bonito G."/>
        </authorList>
    </citation>
    <scope>NUCLEOTIDE SEQUENCE</scope>
    <source>
        <strain evidence="10">KOD948</strain>
    </source>
</reference>
<dbReference type="GO" id="GO:0005886">
    <property type="term" value="C:plasma membrane"/>
    <property type="evidence" value="ECO:0007669"/>
    <property type="project" value="UniProtKB-SubCell"/>
</dbReference>
<keyword evidence="3 8" id="KW-0732">Signal</keyword>
<dbReference type="AlphaFoldDB" id="A0A9P6TXI6"/>
<organism evidence="10 11">
    <name type="scientific">Mortierella polycephala</name>
    <dbReference type="NCBI Taxonomy" id="41804"/>
    <lineage>
        <taxon>Eukaryota</taxon>
        <taxon>Fungi</taxon>
        <taxon>Fungi incertae sedis</taxon>
        <taxon>Mucoromycota</taxon>
        <taxon>Mortierellomycotina</taxon>
        <taxon>Mortierellomycetes</taxon>
        <taxon>Mortierellales</taxon>
        <taxon>Mortierellaceae</taxon>
        <taxon>Mortierella</taxon>
    </lineage>
</organism>
<proteinExistence type="predicted"/>
<dbReference type="InterPro" id="IPR046530">
    <property type="entry name" value="BIM1-like_dom"/>
</dbReference>
<evidence type="ECO:0000256" key="6">
    <source>
        <dbReference type="ARBA" id="ARBA00023288"/>
    </source>
</evidence>
<evidence type="ECO:0000256" key="8">
    <source>
        <dbReference type="SAM" id="SignalP"/>
    </source>
</evidence>
<dbReference type="EMBL" id="JAAAJA010000591">
    <property type="protein sequence ID" value="KAG0251471.1"/>
    <property type="molecule type" value="Genomic_DNA"/>
</dbReference>
<evidence type="ECO:0000259" key="9">
    <source>
        <dbReference type="Pfam" id="PF20238"/>
    </source>
</evidence>
<dbReference type="CDD" id="cd21176">
    <property type="entry name" value="LPMO_auxiliary-like"/>
    <property type="match status" value="1"/>
</dbReference>
<protein>
    <recommendedName>
        <fullName evidence="9">Copper acquisition factor BIM1-like domain-containing protein</fullName>
    </recommendedName>
</protein>
<evidence type="ECO:0000313" key="10">
    <source>
        <dbReference type="EMBL" id="KAG0251471.1"/>
    </source>
</evidence>
<keyword evidence="4" id="KW-0472">Membrane</keyword>
<keyword evidence="2" id="KW-1003">Cell membrane</keyword>
<keyword evidence="11" id="KW-1185">Reference proteome</keyword>
<keyword evidence="6" id="KW-0449">Lipoprotein</keyword>
<dbReference type="PANTHER" id="PTHR34992">
    <property type="entry name" value="HYPHAL ANASTAMOSIS-7 PROTEIN"/>
    <property type="match status" value="1"/>
</dbReference>
<evidence type="ECO:0000256" key="5">
    <source>
        <dbReference type="ARBA" id="ARBA00023180"/>
    </source>
</evidence>
<accession>A0A9P6TXI6</accession>
<feature type="signal peptide" evidence="8">
    <location>
        <begin position="1"/>
        <end position="18"/>
    </location>
</feature>
<dbReference type="OrthoDB" id="2146436at2759"/>
<feature type="chain" id="PRO_5040202450" description="Copper acquisition factor BIM1-like domain-containing protein" evidence="8">
    <location>
        <begin position="19"/>
        <end position="194"/>
    </location>
</feature>
<evidence type="ECO:0000256" key="7">
    <source>
        <dbReference type="ARBA" id="ARBA00037868"/>
    </source>
</evidence>
<dbReference type="GO" id="GO:0012505">
    <property type="term" value="C:endomembrane system"/>
    <property type="evidence" value="ECO:0007669"/>
    <property type="project" value="UniProtKB-SubCell"/>
</dbReference>
<evidence type="ECO:0000256" key="4">
    <source>
        <dbReference type="ARBA" id="ARBA00023136"/>
    </source>
</evidence>
<comment type="caution">
    <text evidence="10">The sequence shown here is derived from an EMBL/GenBank/DDBJ whole genome shotgun (WGS) entry which is preliminary data.</text>
</comment>
<feature type="domain" description="Copper acquisition factor BIM1-like" evidence="9">
    <location>
        <begin position="17"/>
        <end position="158"/>
    </location>
</feature>
<gene>
    <name evidence="10" type="ORF">BG011_007587</name>
</gene>
<comment type="subcellular location">
    <subcellularLocation>
        <location evidence="1">Cell membrane</location>
    </subcellularLocation>
    <subcellularLocation>
        <location evidence="7">Endomembrane system</location>
        <topology evidence="7">Lipid-anchor</topology>
    </subcellularLocation>
</comment>
<dbReference type="Pfam" id="PF20238">
    <property type="entry name" value="BIM1-like_dom"/>
    <property type="match status" value="1"/>
</dbReference>
<evidence type="ECO:0000256" key="2">
    <source>
        <dbReference type="ARBA" id="ARBA00022475"/>
    </source>
</evidence>
<name>A0A9P6TXI6_9FUNG</name>
<sequence length="194" mass="20075">MKVLSLASLLLCSSAAMAHYSLDYPPTRGESESKEIVSPCGGFNDVGARIQFPLTRGFVQVNSGHPNSKVDVNIAYGNNPSAADFTAAADKPIASLTIDVPRKACMTVDLTKSQDAVDNTNATIQIVYNDGHDILYQCSDVVLVTSAEGFDLTKCVNEKPTGPTPTVAAAAAAVSVKSAATAVVAVLMAAALAL</sequence>
<keyword evidence="5" id="KW-0325">Glycoprotein</keyword>
<dbReference type="InterPro" id="IPR046936">
    <property type="entry name" value="BIM1-like"/>
</dbReference>
<evidence type="ECO:0000313" key="11">
    <source>
        <dbReference type="Proteomes" id="UP000726737"/>
    </source>
</evidence>
<evidence type="ECO:0000256" key="1">
    <source>
        <dbReference type="ARBA" id="ARBA00004236"/>
    </source>
</evidence>
<dbReference type="PANTHER" id="PTHR34992:SF11">
    <property type="entry name" value="COPPER ACQUISITION FACTOR BIM1-LIKE DOMAIN-CONTAINING PROTEIN"/>
    <property type="match status" value="1"/>
</dbReference>